<evidence type="ECO:0000313" key="2">
    <source>
        <dbReference type="Proteomes" id="UP001381693"/>
    </source>
</evidence>
<dbReference type="Proteomes" id="UP001381693">
    <property type="component" value="Unassembled WGS sequence"/>
</dbReference>
<dbReference type="AlphaFoldDB" id="A0AAN8WB54"/>
<dbReference type="EMBL" id="JAXCGZ010022792">
    <property type="protein sequence ID" value="KAK7024217.1"/>
    <property type="molecule type" value="Genomic_DNA"/>
</dbReference>
<reference evidence="1 2" key="1">
    <citation type="submission" date="2023-11" db="EMBL/GenBank/DDBJ databases">
        <title>Halocaridina rubra genome assembly.</title>
        <authorList>
            <person name="Smith C."/>
        </authorList>
    </citation>
    <scope>NUCLEOTIDE SEQUENCE [LARGE SCALE GENOMIC DNA]</scope>
    <source>
        <strain evidence="1">EP-1</strain>
        <tissue evidence="1">Whole</tissue>
    </source>
</reference>
<sequence>MSLTKYKRMLMLGTIFGSLVVGYQYRRELIGDLSQEQNELYRHVDKDSNKKIKEAIRETRMEFLNKKS</sequence>
<keyword evidence="2" id="KW-1185">Reference proteome</keyword>
<gene>
    <name evidence="1" type="ORF">SK128_023345</name>
</gene>
<comment type="caution">
    <text evidence="1">The sequence shown here is derived from an EMBL/GenBank/DDBJ whole genome shotgun (WGS) entry which is preliminary data.</text>
</comment>
<proteinExistence type="predicted"/>
<organism evidence="1 2">
    <name type="scientific">Halocaridina rubra</name>
    <name type="common">Hawaiian red shrimp</name>
    <dbReference type="NCBI Taxonomy" id="373956"/>
    <lineage>
        <taxon>Eukaryota</taxon>
        <taxon>Metazoa</taxon>
        <taxon>Ecdysozoa</taxon>
        <taxon>Arthropoda</taxon>
        <taxon>Crustacea</taxon>
        <taxon>Multicrustacea</taxon>
        <taxon>Malacostraca</taxon>
        <taxon>Eumalacostraca</taxon>
        <taxon>Eucarida</taxon>
        <taxon>Decapoda</taxon>
        <taxon>Pleocyemata</taxon>
        <taxon>Caridea</taxon>
        <taxon>Atyoidea</taxon>
        <taxon>Atyidae</taxon>
        <taxon>Halocaridina</taxon>
    </lineage>
</organism>
<name>A0AAN8WB54_HALRR</name>
<protein>
    <submittedName>
        <fullName evidence="1">Uncharacterized protein</fullName>
    </submittedName>
</protein>
<accession>A0AAN8WB54</accession>
<evidence type="ECO:0000313" key="1">
    <source>
        <dbReference type="EMBL" id="KAK7024217.1"/>
    </source>
</evidence>